<sequence length="139" mass="16041">MSLEIVLTNIQLLLARPEASDLQKIRYYAAQRGTEVEEVSYIVKLYTQTPMVYNSMGVELYVGDHLIRQYSQFKNGIYFKVNDPQQLTTLQGEEVRFRRPGAEEFINTGVRLPAEEVVERSLRTVDANQLPSQSEILRE</sequence>
<dbReference type="AlphaFoldDB" id="A0A7C3PRK7"/>
<comment type="caution">
    <text evidence="1">The sequence shown here is derived from an EMBL/GenBank/DDBJ whole genome shotgun (WGS) entry which is preliminary data.</text>
</comment>
<dbReference type="EMBL" id="DSRU01000248">
    <property type="protein sequence ID" value="HFM99481.1"/>
    <property type="molecule type" value="Genomic_DNA"/>
</dbReference>
<gene>
    <name evidence="1" type="ORF">ENR64_17300</name>
</gene>
<accession>A0A7C3PRK7</accession>
<reference evidence="1" key="1">
    <citation type="journal article" date="2020" name="mSystems">
        <title>Genome- and Community-Level Interaction Insights into Carbon Utilization and Element Cycling Functions of Hydrothermarchaeota in Hydrothermal Sediment.</title>
        <authorList>
            <person name="Zhou Z."/>
            <person name="Liu Y."/>
            <person name="Xu W."/>
            <person name="Pan J."/>
            <person name="Luo Z.H."/>
            <person name="Li M."/>
        </authorList>
    </citation>
    <scope>NUCLEOTIDE SEQUENCE [LARGE SCALE GENOMIC DNA]</scope>
    <source>
        <strain evidence="1">SpSt-418</strain>
    </source>
</reference>
<organism evidence="1">
    <name type="scientific">Oscillatoriales cyanobacterium SpSt-418</name>
    <dbReference type="NCBI Taxonomy" id="2282169"/>
    <lineage>
        <taxon>Bacteria</taxon>
        <taxon>Bacillati</taxon>
        <taxon>Cyanobacteriota</taxon>
        <taxon>Cyanophyceae</taxon>
        <taxon>Oscillatoriophycideae</taxon>
        <taxon>Oscillatoriales</taxon>
    </lineage>
</organism>
<proteinExistence type="predicted"/>
<protein>
    <submittedName>
        <fullName evidence="1">Uncharacterized protein</fullName>
    </submittedName>
</protein>
<name>A0A7C3PRK7_9CYAN</name>
<evidence type="ECO:0000313" key="1">
    <source>
        <dbReference type="EMBL" id="HFM99481.1"/>
    </source>
</evidence>